<dbReference type="AlphaFoldDB" id="A0A8J3P978"/>
<dbReference type="SMART" id="SM00418">
    <property type="entry name" value="HTH_ARSR"/>
    <property type="match status" value="1"/>
</dbReference>
<organism evidence="2 3">
    <name type="scientific">Catellatospora coxensis</name>
    <dbReference type="NCBI Taxonomy" id="310354"/>
    <lineage>
        <taxon>Bacteria</taxon>
        <taxon>Bacillati</taxon>
        <taxon>Actinomycetota</taxon>
        <taxon>Actinomycetes</taxon>
        <taxon>Micromonosporales</taxon>
        <taxon>Micromonosporaceae</taxon>
        <taxon>Catellatospora</taxon>
    </lineage>
</organism>
<evidence type="ECO:0000313" key="2">
    <source>
        <dbReference type="EMBL" id="GIG06476.1"/>
    </source>
</evidence>
<name>A0A8J3P978_9ACTN</name>
<dbReference type="GO" id="GO:0003700">
    <property type="term" value="F:DNA-binding transcription factor activity"/>
    <property type="evidence" value="ECO:0007669"/>
    <property type="project" value="InterPro"/>
</dbReference>
<comment type="caution">
    <text evidence="2">The sequence shown here is derived from an EMBL/GenBank/DDBJ whole genome shotgun (WGS) entry which is preliminary data.</text>
</comment>
<reference evidence="2 3" key="1">
    <citation type="submission" date="2021-01" db="EMBL/GenBank/DDBJ databases">
        <title>Whole genome shotgun sequence of Catellatospora coxensis NBRC 107359.</title>
        <authorList>
            <person name="Komaki H."/>
            <person name="Tamura T."/>
        </authorList>
    </citation>
    <scope>NUCLEOTIDE SEQUENCE [LARGE SCALE GENOMIC DNA]</scope>
    <source>
        <strain evidence="2 3">NBRC 107359</strain>
    </source>
</reference>
<evidence type="ECO:0000313" key="3">
    <source>
        <dbReference type="Proteomes" id="UP000630887"/>
    </source>
</evidence>
<dbReference type="SUPFAM" id="SSF46785">
    <property type="entry name" value="Winged helix' DNA-binding domain"/>
    <property type="match status" value="1"/>
</dbReference>
<proteinExistence type="predicted"/>
<dbReference type="Pfam" id="PF12840">
    <property type="entry name" value="HTH_20"/>
    <property type="match status" value="1"/>
</dbReference>
<dbReference type="EMBL" id="BONI01000023">
    <property type="protein sequence ID" value="GIG06476.1"/>
    <property type="molecule type" value="Genomic_DNA"/>
</dbReference>
<protein>
    <recommendedName>
        <fullName evidence="1">HTH arsR-type domain-containing protein</fullName>
    </recommendedName>
</protein>
<dbReference type="Gene3D" id="1.10.10.10">
    <property type="entry name" value="Winged helix-like DNA-binding domain superfamily/Winged helix DNA-binding domain"/>
    <property type="match status" value="1"/>
</dbReference>
<sequence>MTELVPRRVIDDVATLKALADPIRMAILELAMAEPARTWTAKEFAGIVGISPTKIYYHLNQLEQHGLVQIRDTRVVNGIIEKQYGAGQLDLRFSRRTENDGESLRAAVGTQFDITRDEIDLGLATSAMSIDADAAETERLLVSRSVASIDEGQIAEFRAELINLIRKFEKSAGSGRHPFGMLIALHPTRSE</sequence>
<dbReference type="CDD" id="cd00090">
    <property type="entry name" value="HTH_ARSR"/>
    <property type="match status" value="1"/>
</dbReference>
<feature type="domain" description="HTH arsR-type" evidence="1">
    <location>
        <begin position="14"/>
        <end position="84"/>
    </location>
</feature>
<evidence type="ECO:0000259" key="1">
    <source>
        <dbReference type="SMART" id="SM00418"/>
    </source>
</evidence>
<dbReference type="InterPro" id="IPR001845">
    <property type="entry name" value="HTH_ArsR_DNA-bd_dom"/>
</dbReference>
<dbReference type="InterPro" id="IPR036388">
    <property type="entry name" value="WH-like_DNA-bd_sf"/>
</dbReference>
<dbReference type="InterPro" id="IPR036390">
    <property type="entry name" value="WH_DNA-bd_sf"/>
</dbReference>
<accession>A0A8J3P978</accession>
<dbReference type="InterPro" id="IPR011991">
    <property type="entry name" value="ArsR-like_HTH"/>
</dbReference>
<dbReference type="Proteomes" id="UP000630887">
    <property type="component" value="Unassembled WGS sequence"/>
</dbReference>
<gene>
    <name evidence="2" type="ORF">Cco03nite_31760</name>
</gene>
<dbReference type="RefSeq" id="WP_203692850.1">
    <property type="nucleotide sequence ID" value="NZ_BAAALC010000028.1"/>
</dbReference>
<keyword evidence="3" id="KW-1185">Reference proteome</keyword>